<evidence type="ECO:0000313" key="7">
    <source>
        <dbReference type="EMBL" id="CAD8088243.1"/>
    </source>
</evidence>
<organism evidence="7 8">
    <name type="scientific">Paramecium primaurelia</name>
    <dbReference type="NCBI Taxonomy" id="5886"/>
    <lineage>
        <taxon>Eukaryota</taxon>
        <taxon>Sar</taxon>
        <taxon>Alveolata</taxon>
        <taxon>Ciliophora</taxon>
        <taxon>Intramacronucleata</taxon>
        <taxon>Oligohymenophorea</taxon>
        <taxon>Peniculida</taxon>
        <taxon>Parameciidae</taxon>
        <taxon>Paramecium</taxon>
    </lineage>
</organism>
<evidence type="ECO:0000256" key="4">
    <source>
        <dbReference type="ARBA" id="ARBA00023136"/>
    </source>
</evidence>
<name>A0A8S1NFJ2_PARPR</name>
<comment type="caution">
    <text evidence="7">The sequence shown here is derived from an EMBL/GenBank/DDBJ whole genome shotgun (WGS) entry which is preliminary data.</text>
</comment>
<evidence type="ECO:0000256" key="3">
    <source>
        <dbReference type="ARBA" id="ARBA00022989"/>
    </source>
</evidence>
<dbReference type="GO" id="GO:0005783">
    <property type="term" value="C:endoplasmic reticulum"/>
    <property type="evidence" value="ECO:0007669"/>
    <property type="project" value="InterPro"/>
</dbReference>
<gene>
    <name evidence="7" type="ORF">PPRIM_AZ9-3.1.T0800158</name>
</gene>
<comment type="subcellular location">
    <subcellularLocation>
        <location evidence="1">Membrane</location>
        <topology evidence="1">Single-pass membrane protein</topology>
    </subcellularLocation>
</comment>
<dbReference type="GO" id="GO:0005509">
    <property type="term" value="F:calcium ion binding"/>
    <property type="evidence" value="ECO:0007669"/>
    <property type="project" value="InterPro"/>
</dbReference>
<accession>A0A8S1NFJ2</accession>
<evidence type="ECO:0008006" key="9">
    <source>
        <dbReference type="Google" id="ProtNLM"/>
    </source>
</evidence>
<keyword evidence="4 6" id="KW-0472">Membrane</keyword>
<sequence>MEDNQTQIAFDYVAFIKQIPHNYPYECIGFLLFLFYIFMYITGNATNKKLALKFASTTYDFFKTNFTYVGVTNKENGPLLQSISSNSFGFIAQGRNNLNCLAVTIDLKKRQDLLSMLLFSFIWPERDSITIDIPLAATPQPICFALVKKRDAKSYKESNIDLKYLCEKLSIDKIDDNLTLVTLGEGKEPLTTIFDSKLCQALKKYDKYIQNIHFTDQKTLLPNPYSLRATLVNIESLHDYTEFIQLMLQIVDKIANFKLSQTFRQQYEEERVKFEEIKSRDEKQKKIEEAQKKKTEKLQKEKQKILSLPREQQIKLQEKEKRDEIKKKYAKRTMYM</sequence>
<evidence type="ECO:0000256" key="1">
    <source>
        <dbReference type="ARBA" id="ARBA00004167"/>
    </source>
</evidence>
<evidence type="ECO:0000256" key="5">
    <source>
        <dbReference type="SAM" id="Coils"/>
    </source>
</evidence>
<keyword evidence="3 6" id="KW-1133">Transmembrane helix</keyword>
<dbReference type="PANTHER" id="PTHR12883:SF0">
    <property type="entry name" value="PAT COMPLEX SUBUNIT CCDC47"/>
    <property type="match status" value="1"/>
</dbReference>
<dbReference type="GO" id="GO:0016020">
    <property type="term" value="C:membrane"/>
    <property type="evidence" value="ECO:0007669"/>
    <property type="project" value="UniProtKB-SubCell"/>
</dbReference>
<dbReference type="InterPro" id="IPR012879">
    <property type="entry name" value="CCDC47"/>
</dbReference>
<evidence type="ECO:0000256" key="2">
    <source>
        <dbReference type="ARBA" id="ARBA00022692"/>
    </source>
</evidence>
<dbReference type="EMBL" id="CAJJDM010000083">
    <property type="protein sequence ID" value="CAD8088243.1"/>
    <property type="molecule type" value="Genomic_DNA"/>
</dbReference>
<keyword evidence="5" id="KW-0175">Coiled coil</keyword>
<evidence type="ECO:0000313" key="8">
    <source>
        <dbReference type="Proteomes" id="UP000688137"/>
    </source>
</evidence>
<dbReference type="AlphaFoldDB" id="A0A8S1NFJ2"/>
<dbReference type="GO" id="GO:0032469">
    <property type="term" value="P:endoplasmic reticulum calcium ion homeostasis"/>
    <property type="evidence" value="ECO:0007669"/>
    <property type="project" value="InterPro"/>
</dbReference>
<protein>
    <recommendedName>
        <fullName evidence="9">Coiled-coil domain-containing protein 47</fullName>
    </recommendedName>
</protein>
<keyword evidence="8" id="KW-1185">Reference proteome</keyword>
<dbReference type="Proteomes" id="UP000688137">
    <property type="component" value="Unassembled WGS sequence"/>
</dbReference>
<dbReference type="OMA" id="ESMWVAT"/>
<feature type="coiled-coil region" evidence="5">
    <location>
        <begin position="264"/>
        <end position="304"/>
    </location>
</feature>
<dbReference type="CDD" id="cd22265">
    <property type="entry name" value="UDM1_RNF168"/>
    <property type="match status" value="1"/>
</dbReference>
<keyword evidence="2 6" id="KW-0812">Transmembrane</keyword>
<feature type="transmembrane region" description="Helical" evidence="6">
    <location>
        <begin position="23"/>
        <end position="43"/>
    </location>
</feature>
<proteinExistence type="predicted"/>
<reference evidence="7" key="1">
    <citation type="submission" date="2021-01" db="EMBL/GenBank/DDBJ databases">
        <authorList>
            <consortium name="Genoscope - CEA"/>
            <person name="William W."/>
        </authorList>
    </citation>
    <scope>NUCLEOTIDE SEQUENCE</scope>
</reference>
<evidence type="ECO:0000256" key="6">
    <source>
        <dbReference type="SAM" id="Phobius"/>
    </source>
</evidence>
<dbReference type="PANTHER" id="PTHR12883">
    <property type="entry name" value="ADIPOCYTE-SPECIFIC PROTEIN 4-RELATED"/>
    <property type="match status" value="1"/>
</dbReference>
<dbReference type="Pfam" id="PF07946">
    <property type="entry name" value="CCDC47"/>
    <property type="match status" value="1"/>
</dbReference>